<keyword evidence="1" id="KW-0812">Transmembrane</keyword>
<dbReference type="OrthoDB" id="7800844at2"/>
<protein>
    <submittedName>
        <fullName evidence="2">Capsule biosynthesis protein</fullName>
    </submittedName>
</protein>
<evidence type="ECO:0000313" key="3">
    <source>
        <dbReference type="Proteomes" id="UP000295238"/>
    </source>
</evidence>
<proteinExistence type="predicted"/>
<dbReference type="GO" id="GO:0004713">
    <property type="term" value="F:protein tyrosine kinase activity"/>
    <property type="evidence" value="ECO:0007669"/>
    <property type="project" value="TreeGrafter"/>
</dbReference>
<keyword evidence="3" id="KW-1185">Reference proteome</keyword>
<dbReference type="Proteomes" id="UP000295238">
    <property type="component" value="Unassembled WGS sequence"/>
</dbReference>
<evidence type="ECO:0000256" key="1">
    <source>
        <dbReference type="SAM" id="Phobius"/>
    </source>
</evidence>
<name>A0A4V3APU7_9HYPH</name>
<accession>A0A4V3APU7</accession>
<organism evidence="2 3">
    <name type="scientific">Rhizobium deserti</name>
    <dbReference type="NCBI Taxonomy" id="2547961"/>
    <lineage>
        <taxon>Bacteria</taxon>
        <taxon>Pseudomonadati</taxon>
        <taxon>Pseudomonadota</taxon>
        <taxon>Alphaproteobacteria</taxon>
        <taxon>Hyphomicrobiales</taxon>
        <taxon>Rhizobiaceae</taxon>
        <taxon>Rhizobium/Agrobacterium group</taxon>
        <taxon>Rhizobium</taxon>
    </lineage>
</organism>
<reference evidence="2 3" key="1">
    <citation type="submission" date="2019-03" db="EMBL/GenBank/DDBJ databases">
        <title>Rhizobium sp. nov., an bacterium isolated from biocrust in Mu Us Desert.</title>
        <authorList>
            <person name="Lixiong L."/>
        </authorList>
    </citation>
    <scope>NUCLEOTIDE SEQUENCE [LARGE SCALE GENOMIC DNA]</scope>
    <source>
        <strain evidence="2 3">SPY-1</strain>
    </source>
</reference>
<dbReference type="RefSeq" id="WP_133314589.1">
    <property type="nucleotide sequence ID" value="NZ_SMTL01000001.1"/>
</dbReference>
<evidence type="ECO:0000313" key="2">
    <source>
        <dbReference type="EMBL" id="TDK39140.1"/>
    </source>
</evidence>
<dbReference type="GO" id="GO:0005886">
    <property type="term" value="C:plasma membrane"/>
    <property type="evidence" value="ECO:0007669"/>
    <property type="project" value="TreeGrafter"/>
</dbReference>
<feature type="transmembrane region" description="Helical" evidence="1">
    <location>
        <begin position="394"/>
        <end position="417"/>
    </location>
</feature>
<sequence length="422" mass="46163">MSNNEHLPPPEDRSAAVLDYNRNVANRLSVTARKLRLATSNRSSLFKAVGLRPRVIDRIFAAGVALLTVLLLIVPIAAAVTYYGFIATDQYQSEARFTVRSSTPALGKDQIAKVTGLPTAKIAQDTQIAINYILSGEMTTALSKDANIRKIYSDANIDPLARLKPDATAEELLDYWRDMVSTGVSASSGIVTVKVRAFSPEDARRILEHVVDASERVVNDINNRIWKDVIETAQANLRNGAAQLQTAREHLQAARNKTGVLDVGGASVIITSLLANAQTQLLDLQQKYNSQLVSVSRKAPQMLVLGREIASKQAQIDDLKLQLAGQKGNRGSLADTSLDLSQLELEQTLAERQFAASVKTVEQVQFVSKQQLVYLDPFLSPTLPEEAEYPHRGLWIGCVVVISLLAWSASLGLLSIVRTRLN</sequence>
<dbReference type="AlphaFoldDB" id="A0A4V3APU7"/>
<feature type="transmembrane region" description="Helical" evidence="1">
    <location>
        <begin position="59"/>
        <end position="85"/>
    </location>
</feature>
<gene>
    <name evidence="2" type="ORF">E2F50_03150</name>
</gene>
<dbReference type="PANTHER" id="PTHR32309">
    <property type="entry name" value="TYROSINE-PROTEIN KINASE"/>
    <property type="match status" value="1"/>
</dbReference>
<dbReference type="EMBL" id="SMTL01000001">
    <property type="protein sequence ID" value="TDK39140.1"/>
    <property type="molecule type" value="Genomic_DNA"/>
</dbReference>
<keyword evidence="1" id="KW-0472">Membrane</keyword>
<dbReference type="PANTHER" id="PTHR32309:SF13">
    <property type="entry name" value="FERRIC ENTEROBACTIN TRANSPORT PROTEIN FEPE"/>
    <property type="match status" value="1"/>
</dbReference>
<dbReference type="InterPro" id="IPR050445">
    <property type="entry name" value="Bact_polysacc_biosynth/exp"/>
</dbReference>
<comment type="caution">
    <text evidence="2">The sequence shown here is derived from an EMBL/GenBank/DDBJ whole genome shotgun (WGS) entry which is preliminary data.</text>
</comment>
<keyword evidence="1" id="KW-1133">Transmembrane helix</keyword>